<organism evidence="3">
    <name type="scientific">Haemonchus placei</name>
    <name type="common">Barber's pole worm</name>
    <dbReference type="NCBI Taxonomy" id="6290"/>
    <lineage>
        <taxon>Eukaryota</taxon>
        <taxon>Metazoa</taxon>
        <taxon>Ecdysozoa</taxon>
        <taxon>Nematoda</taxon>
        <taxon>Chromadorea</taxon>
        <taxon>Rhabditida</taxon>
        <taxon>Rhabditina</taxon>
        <taxon>Rhabditomorpha</taxon>
        <taxon>Strongyloidea</taxon>
        <taxon>Trichostrongylidae</taxon>
        <taxon>Haemonchus</taxon>
    </lineage>
</organism>
<evidence type="ECO:0000313" key="1">
    <source>
        <dbReference type="EMBL" id="VDO65798.1"/>
    </source>
</evidence>
<reference evidence="3" key="1">
    <citation type="submission" date="2017-02" db="UniProtKB">
        <authorList>
            <consortium name="WormBaseParasite"/>
        </authorList>
    </citation>
    <scope>IDENTIFICATION</scope>
</reference>
<reference evidence="1 2" key="2">
    <citation type="submission" date="2018-11" db="EMBL/GenBank/DDBJ databases">
        <authorList>
            <consortium name="Pathogen Informatics"/>
        </authorList>
    </citation>
    <scope>NUCLEOTIDE SEQUENCE [LARGE SCALE GENOMIC DNA]</scope>
    <source>
        <strain evidence="1 2">MHpl1</strain>
    </source>
</reference>
<dbReference type="AlphaFoldDB" id="A0A0N4X033"/>
<name>A0A0N4X033_HAEPC</name>
<evidence type="ECO:0000313" key="2">
    <source>
        <dbReference type="Proteomes" id="UP000268014"/>
    </source>
</evidence>
<keyword evidence="2" id="KW-1185">Reference proteome</keyword>
<dbReference type="EMBL" id="UZAF01020038">
    <property type="protein sequence ID" value="VDO65798.1"/>
    <property type="molecule type" value="Genomic_DNA"/>
</dbReference>
<dbReference type="WBParaSite" id="HPLM_0001758901-mRNA-1">
    <property type="protein sequence ID" value="HPLM_0001758901-mRNA-1"/>
    <property type="gene ID" value="HPLM_0001758901"/>
</dbReference>
<accession>A0A0N4X033</accession>
<evidence type="ECO:0000313" key="3">
    <source>
        <dbReference type="WBParaSite" id="HPLM_0001758901-mRNA-1"/>
    </source>
</evidence>
<dbReference type="Proteomes" id="UP000268014">
    <property type="component" value="Unassembled WGS sequence"/>
</dbReference>
<proteinExistence type="predicted"/>
<protein>
    <submittedName>
        <fullName evidence="1 3">Uncharacterized protein</fullName>
    </submittedName>
</protein>
<sequence>MLKGKHYRGIHDRYKLVPVSVLRHRLRSVSPENLGLLIHGTLWQHYCKGIQGFMSSRAVRLQWRRLHHARFSNFTHIELKSELALSIFISTLFLDIAGSVHEYPSI</sequence>
<gene>
    <name evidence="1" type="ORF">HPLM_LOCUS17579</name>
</gene>